<reference evidence="1 2" key="1">
    <citation type="submission" date="2016-08" db="EMBL/GenBank/DDBJ databases">
        <authorList>
            <person name="Seilhamer J.J."/>
        </authorList>
    </citation>
    <scope>NUCLEOTIDE SEQUENCE [LARGE SCALE GENOMIC DNA]</scope>
    <source>
        <strain evidence="1 2">DX4</strain>
    </source>
</reference>
<dbReference type="Pfam" id="PF14099">
    <property type="entry name" value="Polysacc_lyase"/>
    <property type="match status" value="1"/>
</dbReference>
<accession>A0A1D7QBB5</accession>
<dbReference type="InterPro" id="IPR025975">
    <property type="entry name" value="Polysacc_lyase"/>
</dbReference>
<evidence type="ECO:0000313" key="1">
    <source>
        <dbReference type="EMBL" id="AOM75973.1"/>
    </source>
</evidence>
<organism evidence="1 2">
    <name type="scientific">Pedobacter steynii</name>
    <dbReference type="NCBI Taxonomy" id="430522"/>
    <lineage>
        <taxon>Bacteria</taxon>
        <taxon>Pseudomonadati</taxon>
        <taxon>Bacteroidota</taxon>
        <taxon>Sphingobacteriia</taxon>
        <taxon>Sphingobacteriales</taxon>
        <taxon>Sphingobacteriaceae</taxon>
        <taxon>Pedobacter</taxon>
    </lineage>
</organism>
<sequence length="296" mass="32028">MKVKYLSLLLTGLIFSSCEKGIQNSENPGSQQLTAKTKSDISIAAVGVTLNADGPGNTYSLINSVLGGTAYEVPDCGHAQNHISEVFDSVLNTNVFVFSAHVALDDDRCQATDRQRTEIKTYGSSPANLKASNGETVTYRWKFKIDAGFKASSSFTHLHQIKAGDGDDAGAPLITITPRYGANNTDKMELIHVNSSGTSTKVKIVNLAPFKGNWVEVIETIKFGSSGTYNIAINKVSDGTSLLSYSSSNIDLWRSGTTFCRPKWGIYRSLNNPSQLRDEDVRFANFCIAEGSATCQ</sequence>
<dbReference type="KEGG" id="psty:BFS30_01595"/>
<dbReference type="PROSITE" id="PS51257">
    <property type="entry name" value="PROKAR_LIPOPROTEIN"/>
    <property type="match status" value="1"/>
</dbReference>
<protein>
    <recommendedName>
        <fullName evidence="3">Polysaccharide lyase</fullName>
    </recommendedName>
</protein>
<evidence type="ECO:0008006" key="3">
    <source>
        <dbReference type="Google" id="ProtNLM"/>
    </source>
</evidence>
<dbReference type="AlphaFoldDB" id="A0A1D7QBB5"/>
<dbReference type="Gene3D" id="2.60.120.200">
    <property type="match status" value="1"/>
</dbReference>
<dbReference type="EMBL" id="CP017141">
    <property type="protein sequence ID" value="AOM75973.1"/>
    <property type="molecule type" value="Genomic_DNA"/>
</dbReference>
<proteinExistence type="predicted"/>
<gene>
    <name evidence="1" type="ORF">BFS30_01595</name>
</gene>
<evidence type="ECO:0000313" key="2">
    <source>
        <dbReference type="Proteomes" id="UP000094313"/>
    </source>
</evidence>
<name>A0A1D7QBB5_9SPHI</name>
<dbReference type="RefSeq" id="WP_069377669.1">
    <property type="nucleotide sequence ID" value="NZ_CP017141.1"/>
</dbReference>
<keyword evidence="2" id="KW-1185">Reference proteome</keyword>
<dbReference type="OrthoDB" id="624837at2"/>
<dbReference type="Proteomes" id="UP000094313">
    <property type="component" value="Chromosome"/>
</dbReference>